<accession>A0A1L9B2Q2</accession>
<comment type="caution">
    <text evidence="2">The sequence shown here is derived from an EMBL/GenBank/DDBJ whole genome shotgun (WGS) entry which is preliminary data.</text>
</comment>
<dbReference type="AlphaFoldDB" id="A0A1L9B2Q2"/>
<dbReference type="InterPro" id="IPR011256">
    <property type="entry name" value="Reg_factor_effector_dom_sf"/>
</dbReference>
<evidence type="ECO:0000313" key="3">
    <source>
        <dbReference type="Proteomes" id="UP000182229"/>
    </source>
</evidence>
<name>A0A1L9B2Q2_9BACT</name>
<proteinExistence type="predicted"/>
<dbReference type="SMART" id="SM00871">
    <property type="entry name" value="AraC_E_bind"/>
    <property type="match status" value="1"/>
</dbReference>
<dbReference type="InterPro" id="IPR010499">
    <property type="entry name" value="AraC_E-bd"/>
</dbReference>
<reference evidence="3" key="1">
    <citation type="submission" date="2016-11" db="EMBL/GenBank/DDBJ databases">
        <authorList>
            <person name="Shukria A."/>
            <person name="Stevens D.C."/>
        </authorList>
    </citation>
    <scope>NUCLEOTIDE SEQUENCE [LARGE SCALE GENOMIC DNA]</scope>
    <source>
        <strain evidence="3">Cbfe23</strain>
    </source>
</reference>
<dbReference type="InterPro" id="IPR029442">
    <property type="entry name" value="GyrI-like"/>
</dbReference>
<dbReference type="Pfam" id="PF06445">
    <property type="entry name" value="GyrI-like"/>
    <property type="match status" value="1"/>
</dbReference>
<dbReference type="RefSeq" id="WP_071902438.1">
    <property type="nucleotide sequence ID" value="NZ_MPIN01000010.1"/>
</dbReference>
<dbReference type="Gene3D" id="3.20.80.10">
    <property type="entry name" value="Regulatory factor, effector binding domain"/>
    <property type="match status" value="1"/>
</dbReference>
<protein>
    <recommendedName>
        <fullName evidence="1">AraC effector-binding domain-containing protein</fullName>
    </recommendedName>
</protein>
<dbReference type="SUPFAM" id="SSF55136">
    <property type="entry name" value="Probable bacterial effector-binding domain"/>
    <property type="match status" value="1"/>
</dbReference>
<gene>
    <name evidence="2" type="ORF">BON30_32875</name>
</gene>
<keyword evidence="3" id="KW-1185">Reference proteome</keyword>
<evidence type="ECO:0000313" key="2">
    <source>
        <dbReference type="EMBL" id="OJH36551.1"/>
    </source>
</evidence>
<feature type="domain" description="AraC effector-binding" evidence="1">
    <location>
        <begin position="1"/>
        <end position="161"/>
    </location>
</feature>
<dbReference type="OrthoDB" id="5383324at2"/>
<reference evidence="2 3" key="2">
    <citation type="submission" date="2016-12" db="EMBL/GenBank/DDBJ databases">
        <title>Draft Genome Sequence of Cystobacter ferrugineus Strain Cbfe23.</title>
        <authorList>
            <person name="Akbar S."/>
            <person name="Dowd S.E."/>
            <person name="Stevens D.C."/>
        </authorList>
    </citation>
    <scope>NUCLEOTIDE SEQUENCE [LARGE SCALE GENOMIC DNA]</scope>
    <source>
        <strain evidence="2 3">Cbfe23</strain>
    </source>
</reference>
<organism evidence="2 3">
    <name type="scientific">Cystobacter ferrugineus</name>
    <dbReference type="NCBI Taxonomy" id="83449"/>
    <lineage>
        <taxon>Bacteria</taxon>
        <taxon>Pseudomonadati</taxon>
        <taxon>Myxococcota</taxon>
        <taxon>Myxococcia</taxon>
        <taxon>Myxococcales</taxon>
        <taxon>Cystobacterineae</taxon>
        <taxon>Archangiaceae</taxon>
        <taxon>Cystobacter</taxon>
    </lineage>
</organism>
<sequence>MNVREVSRGALTLVGIPVMAPFQELGQRVPSAWRELLEQVKDLPHRVDPEVFYGVFRDPEPSRDGASALYTYWVTTEVSALATRPPGLRVLNVPARRYAVVTCQGGPERIEASYLALDEWSSSKGFRPGPEALGLERYDTRRQRLTPPYESFDYDIYKPLE</sequence>
<dbReference type="EMBL" id="MPIN01000010">
    <property type="protein sequence ID" value="OJH36551.1"/>
    <property type="molecule type" value="Genomic_DNA"/>
</dbReference>
<dbReference type="Proteomes" id="UP000182229">
    <property type="component" value="Unassembled WGS sequence"/>
</dbReference>
<dbReference type="STRING" id="83449.BON30_32875"/>
<evidence type="ECO:0000259" key="1">
    <source>
        <dbReference type="SMART" id="SM00871"/>
    </source>
</evidence>